<dbReference type="Proteomes" id="UP000326582">
    <property type="component" value="Chromosome 1"/>
</dbReference>
<protein>
    <submittedName>
        <fullName evidence="1">Uncharacterized protein</fullName>
    </submittedName>
</protein>
<dbReference type="EMBL" id="CP038484">
    <property type="protein sequence ID" value="QFZ24932.1"/>
    <property type="molecule type" value="Genomic_DNA"/>
</dbReference>
<name>A0ACD0WBR1_CLALS</name>
<evidence type="ECO:0000313" key="2">
    <source>
        <dbReference type="Proteomes" id="UP000326582"/>
    </source>
</evidence>
<gene>
    <name evidence="1" type="ORF">EJF14_10010</name>
</gene>
<proteinExistence type="predicted"/>
<keyword evidence="2" id="KW-1185">Reference proteome</keyword>
<sequence>MIGKVSNGLTKSWRSVAISRCLKSSSSKMCTLIILSNKITSMPLITFTGLPCSGKTTWAKKLITLLEKKIEEAKAADEPGHNYKIIYHSDDTLGISHDTYKDSNLEKHARGTQMSAVKRDLSRTCFVILDSLSYIKGFRYQLFCEAKGVVTPHCVVQVMNPVEKCIEWNTNHDNKWDEEVISQLQMRYEEPNADTRWDSPLFSVVSDYDKETLPIDEIWDALVLKRPPPPNAATLVKPTSGNDYLQELDKKTQEVISKIIQHQQISSVGGHAVIEADQNLVVEMPSHTVSIAQLQRMKRTFVGLNRMRSVDIDRITAMFVGYINRSFSSEE</sequence>
<reference evidence="2" key="1">
    <citation type="journal article" date="2019" name="MBio">
        <title>Comparative genomics for the elucidation of multidrug resistance (MDR) in Candida lusitaniae.</title>
        <authorList>
            <person name="Kannan A."/>
            <person name="Asner S.A."/>
            <person name="Trachsel E."/>
            <person name="Kelly S."/>
            <person name="Parker J."/>
            <person name="Sanglard D."/>
        </authorList>
    </citation>
    <scope>NUCLEOTIDE SEQUENCE [LARGE SCALE GENOMIC DNA]</scope>
    <source>
        <strain evidence="2">P1</strain>
    </source>
</reference>
<evidence type="ECO:0000313" key="1">
    <source>
        <dbReference type="EMBL" id="QFZ24932.1"/>
    </source>
</evidence>
<accession>A0ACD0WBR1</accession>
<organism evidence="1 2">
    <name type="scientific">Clavispora lusitaniae</name>
    <name type="common">Candida lusitaniae</name>
    <dbReference type="NCBI Taxonomy" id="36911"/>
    <lineage>
        <taxon>Eukaryota</taxon>
        <taxon>Fungi</taxon>
        <taxon>Dikarya</taxon>
        <taxon>Ascomycota</taxon>
        <taxon>Saccharomycotina</taxon>
        <taxon>Pichiomycetes</taxon>
        <taxon>Metschnikowiaceae</taxon>
        <taxon>Clavispora</taxon>
    </lineage>
</organism>